<dbReference type="GeneID" id="54362816"/>
<dbReference type="OrthoDB" id="414075at2759"/>
<evidence type="ECO:0000256" key="1">
    <source>
        <dbReference type="ARBA" id="ARBA00004173"/>
    </source>
</evidence>
<dbReference type="GO" id="GO:0005762">
    <property type="term" value="C:mitochondrial large ribosomal subunit"/>
    <property type="evidence" value="ECO:0007669"/>
    <property type="project" value="TreeGrafter"/>
</dbReference>
<dbReference type="InterPro" id="IPR021757">
    <property type="entry name" value="Ribosomal_mL46_N"/>
</dbReference>
<sequence length="403" mass="46225">MNAGSSSARRLIAFNASSRDSICRSCLNRISHQANRRNASTATAVADQSPTSQSDPSSSQPVEATGPRKAFKIMCSPLIARPPLLTREPTSFEKAYYLYQKRLNERLVLPFTRYFYYKKGTPADLEWKRKYKVRRVAARDIGFYNAYDPNAWNDEVLVGSQLSEPADFVEKLCRDAEGKPIVDVAKDVSQEKVADLAADELGSGKRVVEEEKVESEADDIDVLTGESVKKTEKKIVIPRPLPRETEADRTNDLKSLNRKLDRSLYLLIKRKDGQWRFPEDRLYGRENLHQAAERILIQAGGINMNTWVIANHPVGHYFSRFASPILSKIAPNRLVSTSPTEVFEQEEYGERVFFMKTRIMTGQLNLAKNQYGDQEFQWLAKEEIQERVTEDYWHHIRNMLVER</sequence>
<name>A0A6J3M2N0_9PEZI</name>
<feature type="region of interest" description="Disordered" evidence="8">
    <location>
        <begin position="37"/>
        <end position="66"/>
    </location>
</feature>
<dbReference type="AlphaFoldDB" id="A0A6J3M2N0"/>
<evidence type="ECO:0000256" key="8">
    <source>
        <dbReference type="SAM" id="MobiDB-lite"/>
    </source>
</evidence>
<dbReference type="SUPFAM" id="SSF55811">
    <property type="entry name" value="Nudix"/>
    <property type="match status" value="1"/>
</dbReference>
<evidence type="ECO:0000313" key="10">
    <source>
        <dbReference type="Proteomes" id="UP000504637"/>
    </source>
</evidence>
<dbReference type="InterPro" id="IPR040008">
    <property type="entry name" value="Ribosomal_mL46"/>
</dbReference>
<dbReference type="PANTHER" id="PTHR13124">
    <property type="entry name" value="39S RIBOSOMAL PROTEIN L46, MITOCHONDRIAL PRECURSOR-RELATED"/>
    <property type="match status" value="1"/>
</dbReference>
<keyword evidence="6" id="KW-0687">Ribonucleoprotein</keyword>
<dbReference type="InterPro" id="IPR033650">
    <property type="entry name" value="Ribosomal_mL46_NUDIX"/>
</dbReference>
<dbReference type="GO" id="GO:0003735">
    <property type="term" value="F:structural constituent of ribosome"/>
    <property type="evidence" value="ECO:0007669"/>
    <property type="project" value="InterPro"/>
</dbReference>
<evidence type="ECO:0000256" key="4">
    <source>
        <dbReference type="ARBA" id="ARBA00022980"/>
    </source>
</evidence>
<reference evidence="11" key="3">
    <citation type="submission" date="2025-08" db="UniProtKB">
        <authorList>
            <consortium name="RefSeq"/>
        </authorList>
    </citation>
    <scope>IDENTIFICATION</scope>
    <source>
        <strain evidence="11">CBS 342.82</strain>
    </source>
</reference>
<evidence type="ECO:0000256" key="5">
    <source>
        <dbReference type="ARBA" id="ARBA00023128"/>
    </source>
</evidence>
<evidence type="ECO:0000256" key="6">
    <source>
        <dbReference type="ARBA" id="ARBA00023274"/>
    </source>
</evidence>
<keyword evidence="10" id="KW-1185">Reference proteome</keyword>
<keyword evidence="4" id="KW-0689">Ribosomal protein</keyword>
<dbReference type="Gene3D" id="3.90.79.10">
    <property type="entry name" value="Nucleoside Triphosphate Pyrophosphohydrolase"/>
    <property type="match status" value="1"/>
</dbReference>
<dbReference type="Proteomes" id="UP000504637">
    <property type="component" value="Unplaced"/>
</dbReference>
<proteinExistence type="inferred from homology"/>
<dbReference type="Pfam" id="PF11788">
    <property type="entry name" value="MRP-L46"/>
    <property type="match status" value="1"/>
</dbReference>
<keyword evidence="5" id="KW-0496">Mitochondrion</keyword>
<gene>
    <name evidence="11" type="ORF">K489DRAFT_381030</name>
</gene>
<evidence type="ECO:0000256" key="7">
    <source>
        <dbReference type="ARBA" id="ARBA00035190"/>
    </source>
</evidence>
<reference evidence="11" key="1">
    <citation type="submission" date="2020-01" db="EMBL/GenBank/DDBJ databases">
        <authorList>
            <consortium name="DOE Joint Genome Institute"/>
            <person name="Haridas S."/>
            <person name="Albert R."/>
            <person name="Binder M."/>
            <person name="Bloem J."/>
            <person name="Labutti K."/>
            <person name="Salamov A."/>
            <person name="Andreopoulos B."/>
            <person name="Baker S.E."/>
            <person name="Barry K."/>
            <person name="Bills G."/>
            <person name="Bluhm B.H."/>
            <person name="Cannon C."/>
            <person name="Castanera R."/>
            <person name="Culley D.E."/>
            <person name="Daum C."/>
            <person name="Ezra D."/>
            <person name="Gonzalez J.B."/>
            <person name="Henrissat B."/>
            <person name="Kuo A."/>
            <person name="Liang C."/>
            <person name="Lipzen A."/>
            <person name="Lutzoni F."/>
            <person name="Magnuson J."/>
            <person name="Mondo S."/>
            <person name="Nolan M."/>
            <person name="Ohm R."/>
            <person name="Pangilinan J."/>
            <person name="Park H.-J."/>
            <person name="Ramirez L."/>
            <person name="Alfaro M."/>
            <person name="Sun H."/>
            <person name="Tritt A."/>
            <person name="Yoshinaga Y."/>
            <person name="Zwiers L.-H."/>
            <person name="Turgeon B.G."/>
            <person name="Goodwin S.B."/>
            <person name="Spatafora J.W."/>
            <person name="Crous P.W."/>
            <person name="Grigoriev I.V."/>
        </authorList>
    </citation>
    <scope>NUCLEOTIDE SEQUENCE</scope>
    <source>
        <strain evidence="11">CBS 342.82</strain>
    </source>
</reference>
<reference evidence="11" key="2">
    <citation type="submission" date="2020-04" db="EMBL/GenBank/DDBJ databases">
        <authorList>
            <consortium name="NCBI Genome Project"/>
        </authorList>
    </citation>
    <scope>NUCLEOTIDE SEQUENCE</scope>
    <source>
        <strain evidence="11">CBS 342.82</strain>
    </source>
</reference>
<evidence type="ECO:0000256" key="2">
    <source>
        <dbReference type="ARBA" id="ARBA00009070"/>
    </source>
</evidence>
<organism evidence="11">
    <name type="scientific">Dissoconium aciculare CBS 342.82</name>
    <dbReference type="NCBI Taxonomy" id="1314786"/>
    <lineage>
        <taxon>Eukaryota</taxon>
        <taxon>Fungi</taxon>
        <taxon>Dikarya</taxon>
        <taxon>Ascomycota</taxon>
        <taxon>Pezizomycotina</taxon>
        <taxon>Dothideomycetes</taxon>
        <taxon>Dothideomycetidae</taxon>
        <taxon>Mycosphaerellales</taxon>
        <taxon>Dissoconiaceae</taxon>
        <taxon>Dissoconium</taxon>
    </lineage>
</organism>
<comment type="subcellular location">
    <subcellularLocation>
        <location evidence="1">Mitochondrion</location>
    </subcellularLocation>
</comment>
<dbReference type="CDD" id="cd04661">
    <property type="entry name" value="NUDIX_MRP_L46"/>
    <property type="match status" value="1"/>
</dbReference>
<comment type="similarity">
    <text evidence="2">Belongs to the mitochondrion-specific ribosomal protein mL46 family.</text>
</comment>
<accession>A0A6J3M2N0</accession>
<feature type="domain" description="Large ribosomal subunit protein mL46 N-terminal" evidence="9">
    <location>
        <begin position="73"/>
        <end position="248"/>
    </location>
</feature>
<dbReference type="RefSeq" id="XP_033459317.1">
    <property type="nucleotide sequence ID" value="XM_033605016.1"/>
</dbReference>
<keyword evidence="3" id="KW-0809">Transit peptide</keyword>
<evidence type="ECO:0000259" key="9">
    <source>
        <dbReference type="Pfam" id="PF11788"/>
    </source>
</evidence>
<evidence type="ECO:0000256" key="3">
    <source>
        <dbReference type="ARBA" id="ARBA00022946"/>
    </source>
</evidence>
<feature type="compositionally biased region" description="Low complexity" evidence="8">
    <location>
        <begin position="47"/>
        <end position="61"/>
    </location>
</feature>
<dbReference type="InterPro" id="IPR015797">
    <property type="entry name" value="NUDIX_hydrolase-like_dom_sf"/>
</dbReference>
<dbReference type="PANTHER" id="PTHR13124:SF12">
    <property type="entry name" value="LARGE RIBOSOMAL SUBUNIT PROTEIN ML46"/>
    <property type="match status" value="1"/>
</dbReference>
<evidence type="ECO:0000313" key="11">
    <source>
        <dbReference type="RefSeq" id="XP_033459317.1"/>
    </source>
</evidence>
<protein>
    <recommendedName>
        <fullName evidence="7">Large ribosomal subunit protein mL46</fullName>
    </recommendedName>
</protein>